<name>A0AAU8HY47_9CAUD</name>
<proteinExistence type="predicted"/>
<reference evidence="1" key="1">
    <citation type="submission" date="2024-03" db="EMBL/GenBank/DDBJ databases">
        <authorList>
            <person name="Chantapakul B."/>
            <person name="Wang S."/>
        </authorList>
    </citation>
    <scope>NUCLEOTIDE SEQUENCE</scope>
</reference>
<accession>A0AAU8HY47</accession>
<organism evidence="1">
    <name type="scientific">Rhizobium phage LG08</name>
    <dbReference type="NCBI Taxonomy" id="3129229"/>
    <lineage>
        <taxon>Viruses</taxon>
        <taxon>Duplodnaviria</taxon>
        <taxon>Heunggongvirae</taxon>
        <taxon>Uroviricota</taxon>
        <taxon>Caudoviricetes</taxon>
    </lineage>
</organism>
<dbReference type="EMBL" id="PP429226">
    <property type="protein sequence ID" value="XCI77363.1"/>
    <property type="molecule type" value="Genomic_DNA"/>
</dbReference>
<protein>
    <submittedName>
        <fullName evidence="1">Uncharacterized protein</fullName>
    </submittedName>
</protein>
<sequence>MYDLMFHRIGKKDENFYETDLKIDSILEAHGFEFVGAGGFAGEHGRDYHYERLDSVVDVSGILEELKNAIGGEYENFELEPSTWRNV</sequence>
<gene>
    <name evidence="1" type="ORF">LDCGVIBL_CDS0005</name>
</gene>
<evidence type="ECO:0000313" key="1">
    <source>
        <dbReference type="EMBL" id="XCI77363.1"/>
    </source>
</evidence>